<keyword evidence="3" id="KW-1185">Reference proteome</keyword>
<dbReference type="Pfam" id="PF17820">
    <property type="entry name" value="PDZ_6"/>
    <property type="match status" value="1"/>
</dbReference>
<dbReference type="SMART" id="SM00228">
    <property type="entry name" value="PDZ"/>
    <property type="match status" value="1"/>
</dbReference>
<dbReference type="EMBL" id="JAJGMW010000023">
    <property type="protein sequence ID" value="MCC4214072.1"/>
    <property type="molecule type" value="Genomic_DNA"/>
</dbReference>
<reference evidence="2 3" key="1">
    <citation type="submission" date="2021-11" db="EMBL/GenBank/DDBJ databases">
        <title>Seasonal and diel survey of microbial diversity of the Tyrrhenian coast.</title>
        <authorList>
            <person name="Gattoni G."/>
            <person name="Corral P."/>
        </authorList>
    </citation>
    <scope>NUCLEOTIDE SEQUENCE [LARGE SCALE GENOMIC DNA]</scope>
    <source>
        <strain evidence="2 3">Mr9</strain>
    </source>
</reference>
<dbReference type="Pfam" id="PF13650">
    <property type="entry name" value="Asp_protease_2"/>
    <property type="match status" value="1"/>
</dbReference>
<name>A0ABS8GY11_9FLAO</name>
<dbReference type="InterPro" id="IPR036034">
    <property type="entry name" value="PDZ_sf"/>
</dbReference>
<dbReference type="Proteomes" id="UP001197770">
    <property type="component" value="Unassembled WGS sequence"/>
</dbReference>
<proteinExistence type="predicted"/>
<dbReference type="SUPFAM" id="SSF50630">
    <property type="entry name" value="Acid proteases"/>
    <property type="match status" value="1"/>
</dbReference>
<dbReference type="SUPFAM" id="SSF50156">
    <property type="entry name" value="PDZ domain-like"/>
    <property type="match status" value="1"/>
</dbReference>
<dbReference type="InterPro" id="IPR041489">
    <property type="entry name" value="PDZ_6"/>
</dbReference>
<dbReference type="InterPro" id="IPR021109">
    <property type="entry name" value="Peptidase_aspartic_dom_sf"/>
</dbReference>
<dbReference type="InterPro" id="IPR001478">
    <property type="entry name" value="PDZ"/>
</dbReference>
<evidence type="ECO:0000259" key="1">
    <source>
        <dbReference type="PROSITE" id="PS50106"/>
    </source>
</evidence>
<keyword evidence="2" id="KW-0378">Hydrolase</keyword>
<comment type="caution">
    <text evidence="2">The sequence shown here is derived from an EMBL/GenBank/DDBJ whole genome shotgun (WGS) entry which is preliminary data.</text>
</comment>
<dbReference type="GO" id="GO:0008233">
    <property type="term" value="F:peptidase activity"/>
    <property type="evidence" value="ECO:0007669"/>
    <property type="project" value="UniProtKB-KW"/>
</dbReference>
<dbReference type="RefSeq" id="WP_228231143.1">
    <property type="nucleotide sequence ID" value="NZ_JAJGMW010000023.1"/>
</dbReference>
<protein>
    <submittedName>
        <fullName evidence="2">Aspartyl protease family protein</fullName>
    </submittedName>
</protein>
<evidence type="ECO:0000313" key="2">
    <source>
        <dbReference type="EMBL" id="MCC4214072.1"/>
    </source>
</evidence>
<keyword evidence="2" id="KW-0645">Protease</keyword>
<gene>
    <name evidence="2" type="ORF">LLW17_15200</name>
</gene>
<sequence>MVRFVCFLAVLFTFLIGKEAFGQGTFQLPEGAKRLKIKADVVNNLVIIPITVNGVELSFLLDTGVRSTILFGIDSDEDLKLNNQSTVWLTGAGDGEPTEAIKSTHNIISIGESTAIDQIVYYIPDSETNFSPRLGFAVHGIIGYELLKDFVVEVDYQREYVKLHDPDHFKSSRYRSDSAVALELIAGKPYIDLEILGENDAEIATKLLLDSGSGDALWLFENEQKGIQVSENAFKDHLGLGLSGEVTGYRSRLPRLELGDYTLNEVNVAYPDTTSLNYLRGVNFRNGSLGSEILKRFKVVFDYKNQLMYLQKNRFFDEPFRYDRSGLVVQHTGFELVTHLDYRISKEQNMTEASKGAWSSDASRNSIFLETNMVQFPQFKLKPNYEIAAIREDSPGAEAGLSVGDKLIKVNGRAVANLKLEEITRYFYRDEGSVLKLQVDRNGMVFNCKLRLRKILE</sequence>
<dbReference type="Gene3D" id="2.30.42.10">
    <property type="match status" value="1"/>
</dbReference>
<dbReference type="GO" id="GO:0006508">
    <property type="term" value="P:proteolysis"/>
    <property type="evidence" value="ECO:0007669"/>
    <property type="project" value="UniProtKB-KW"/>
</dbReference>
<dbReference type="PROSITE" id="PS50106">
    <property type="entry name" value="PDZ"/>
    <property type="match status" value="1"/>
</dbReference>
<accession>A0ABS8GY11</accession>
<dbReference type="Gene3D" id="2.40.70.10">
    <property type="entry name" value="Acid Proteases"/>
    <property type="match status" value="2"/>
</dbReference>
<organism evidence="2 3">
    <name type="scientific">Leeuwenhoekiella parthenopeia</name>
    <dbReference type="NCBI Taxonomy" id="2890320"/>
    <lineage>
        <taxon>Bacteria</taxon>
        <taxon>Pseudomonadati</taxon>
        <taxon>Bacteroidota</taxon>
        <taxon>Flavobacteriia</taxon>
        <taxon>Flavobacteriales</taxon>
        <taxon>Flavobacteriaceae</taxon>
        <taxon>Leeuwenhoekiella</taxon>
    </lineage>
</organism>
<evidence type="ECO:0000313" key="3">
    <source>
        <dbReference type="Proteomes" id="UP001197770"/>
    </source>
</evidence>
<feature type="domain" description="PDZ" evidence="1">
    <location>
        <begin position="387"/>
        <end position="434"/>
    </location>
</feature>